<reference evidence="1 2" key="1">
    <citation type="journal article" date="2019" name="Nat. Ecol. Evol.">
        <title>Megaphylogeny resolves global patterns of mushroom evolution.</title>
        <authorList>
            <person name="Varga T."/>
            <person name="Krizsan K."/>
            <person name="Foldi C."/>
            <person name="Dima B."/>
            <person name="Sanchez-Garcia M."/>
            <person name="Sanchez-Ramirez S."/>
            <person name="Szollosi G.J."/>
            <person name="Szarkandi J.G."/>
            <person name="Papp V."/>
            <person name="Albert L."/>
            <person name="Andreopoulos W."/>
            <person name="Angelini C."/>
            <person name="Antonin V."/>
            <person name="Barry K.W."/>
            <person name="Bougher N.L."/>
            <person name="Buchanan P."/>
            <person name="Buyck B."/>
            <person name="Bense V."/>
            <person name="Catcheside P."/>
            <person name="Chovatia M."/>
            <person name="Cooper J."/>
            <person name="Damon W."/>
            <person name="Desjardin D."/>
            <person name="Finy P."/>
            <person name="Geml J."/>
            <person name="Haridas S."/>
            <person name="Hughes K."/>
            <person name="Justo A."/>
            <person name="Karasinski D."/>
            <person name="Kautmanova I."/>
            <person name="Kiss B."/>
            <person name="Kocsube S."/>
            <person name="Kotiranta H."/>
            <person name="LaButti K.M."/>
            <person name="Lechner B.E."/>
            <person name="Liimatainen K."/>
            <person name="Lipzen A."/>
            <person name="Lukacs Z."/>
            <person name="Mihaltcheva S."/>
            <person name="Morgado L.N."/>
            <person name="Niskanen T."/>
            <person name="Noordeloos M.E."/>
            <person name="Ohm R.A."/>
            <person name="Ortiz-Santana B."/>
            <person name="Ovrebo C."/>
            <person name="Racz N."/>
            <person name="Riley R."/>
            <person name="Savchenko A."/>
            <person name="Shiryaev A."/>
            <person name="Soop K."/>
            <person name="Spirin V."/>
            <person name="Szebenyi C."/>
            <person name="Tomsovsky M."/>
            <person name="Tulloss R.E."/>
            <person name="Uehling J."/>
            <person name="Grigoriev I.V."/>
            <person name="Vagvolgyi C."/>
            <person name="Papp T."/>
            <person name="Martin F.M."/>
            <person name="Miettinen O."/>
            <person name="Hibbett D.S."/>
            <person name="Nagy L.G."/>
        </authorList>
    </citation>
    <scope>NUCLEOTIDE SEQUENCE [LARGE SCALE GENOMIC DNA]</scope>
    <source>
        <strain evidence="1 2">NL-1719</strain>
    </source>
</reference>
<dbReference type="EMBL" id="ML208630">
    <property type="protein sequence ID" value="TFK61771.1"/>
    <property type="molecule type" value="Genomic_DNA"/>
</dbReference>
<evidence type="ECO:0000313" key="1">
    <source>
        <dbReference type="EMBL" id="TFK61771.1"/>
    </source>
</evidence>
<accession>A0ACD3A809</accession>
<proteinExistence type="predicted"/>
<sequence length="440" mass="48745">MKPAQPHTLSFFRSKGPQIQVAKSIYLKVFIGGCFLITIAIFAIFSVYWGALWKTPVRPLQGWVVDFDGDQIGTAITQGLTSAAVAQAGGSRVAWTVLPASDFPNGLNDVADQVLNEKVWVAIAINANASTQLRASLAKPDPSYDSTKAISVYGVEARNENAFRLFVRPTVQQELGMLATQFALQLAHTVLTLPVNVTDVLVNSPQTMLQPVGYQIINLRPFDVPVAGAVTFVGLIYLLILSFFLVNIGKSAREASGLERLLTTRSLILVRLGTAFIGYFFLSFFYSLLSRAFQLPFDRFFGNSGFLIFWMLNWIGMLSLGLALESMITILTIRFIPFFMMLWIISNVSVCFLPIEVLPGLFKYGYAFPFYNVSRAVRAIVFGTHNSLGRNFGILIAWVAISCITLPIFQIIVSRREQQTEREQAAMAQEKRRSSGSDSA</sequence>
<dbReference type="Proteomes" id="UP000308600">
    <property type="component" value="Unassembled WGS sequence"/>
</dbReference>
<gene>
    <name evidence="1" type="ORF">BDN72DRAFT_777884</name>
</gene>
<name>A0ACD3A809_9AGAR</name>
<keyword evidence="2" id="KW-1185">Reference proteome</keyword>
<organism evidence="1 2">
    <name type="scientific">Pluteus cervinus</name>
    <dbReference type="NCBI Taxonomy" id="181527"/>
    <lineage>
        <taxon>Eukaryota</taxon>
        <taxon>Fungi</taxon>
        <taxon>Dikarya</taxon>
        <taxon>Basidiomycota</taxon>
        <taxon>Agaricomycotina</taxon>
        <taxon>Agaricomycetes</taxon>
        <taxon>Agaricomycetidae</taxon>
        <taxon>Agaricales</taxon>
        <taxon>Pluteineae</taxon>
        <taxon>Pluteaceae</taxon>
        <taxon>Pluteus</taxon>
    </lineage>
</organism>
<protein>
    <submittedName>
        <fullName evidence="1">Uncharacterized protein</fullName>
    </submittedName>
</protein>
<evidence type="ECO:0000313" key="2">
    <source>
        <dbReference type="Proteomes" id="UP000308600"/>
    </source>
</evidence>